<keyword evidence="4" id="KW-0809">Transit peptide</keyword>
<keyword evidence="5" id="KW-0496">Mitochondrion</keyword>
<dbReference type="PANTHER" id="PTHR36091:SF1">
    <property type="entry name" value="ALTERED INHERITANCE OF MITOCHONDRIA PROTEIN 9, MITOCHONDRIAL"/>
    <property type="match status" value="1"/>
</dbReference>
<evidence type="ECO:0000313" key="8">
    <source>
        <dbReference type="EMBL" id="KAF2443444.1"/>
    </source>
</evidence>
<name>A0A9P4PI87_9PLEO</name>
<dbReference type="Gene3D" id="3.30.200.20">
    <property type="entry name" value="Phosphorylase Kinase, domain 1"/>
    <property type="match status" value="1"/>
</dbReference>
<dbReference type="Pfam" id="PF01636">
    <property type="entry name" value="APH"/>
    <property type="match status" value="1"/>
</dbReference>
<protein>
    <recommendedName>
        <fullName evidence="3">Altered inheritance of mitochondria protein 9, mitochondrial</fullName>
    </recommendedName>
    <alternativeName>
        <fullName evidence="6">Found in mitochondrial proteome protein 29</fullName>
    </alternativeName>
</protein>
<dbReference type="InterPro" id="IPR051035">
    <property type="entry name" value="Mito_inheritance_9"/>
</dbReference>
<feature type="domain" description="Aminoglycoside phosphotransferase" evidence="7">
    <location>
        <begin position="90"/>
        <end position="362"/>
    </location>
</feature>
<dbReference type="OrthoDB" id="2906425at2759"/>
<evidence type="ECO:0000313" key="9">
    <source>
        <dbReference type="Proteomes" id="UP000799764"/>
    </source>
</evidence>
<evidence type="ECO:0000256" key="1">
    <source>
        <dbReference type="ARBA" id="ARBA00004173"/>
    </source>
</evidence>
<comment type="similarity">
    <text evidence="2">Belongs to the AIM9 family.</text>
</comment>
<reference evidence="8" key="1">
    <citation type="journal article" date="2020" name="Stud. Mycol.">
        <title>101 Dothideomycetes genomes: a test case for predicting lifestyles and emergence of pathogens.</title>
        <authorList>
            <person name="Haridas S."/>
            <person name="Albert R."/>
            <person name="Binder M."/>
            <person name="Bloem J."/>
            <person name="Labutti K."/>
            <person name="Salamov A."/>
            <person name="Andreopoulos B."/>
            <person name="Baker S."/>
            <person name="Barry K."/>
            <person name="Bills G."/>
            <person name="Bluhm B."/>
            <person name="Cannon C."/>
            <person name="Castanera R."/>
            <person name="Culley D."/>
            <person name="Daum C."/>
            <person name="Ezra D."/>
            <person name="Gonzalez J."/>
            <person name="Henrissat B."/>
            <person name="Kuo A."/>
            <person name="Liang C."/>
            <person name="Lipzen A."/>
            <person name="Lutzoni F."/>
            <person name="Magnuson J."/>
            <person name="Mondo S."/>
            <person name="Nolan M."/>
            <person name="Ohm R."/>
            <person name="Pangilinan J."/>
            <person name="Park H.-J."/>
            <person name="Ramirez L."/>
            <person name="Alfaro M."/>
            <person name="Sun H."/>
            <person name="Tritt A."/>
            <person name="Yoshinaga Y."/>
            <person name="Zwiers L.-H."/>
            <person name="Turgeon B."/>
            <person name="Goodwin S."/>
            <person name="Spatafora J."/>
            <person name="Crous P."/>
            <person name="Grigoriev I."/>
        </authorList>
    </citation>
    <scope>NUCLEOTIDE SEQUENCE</scope>
    <source>
        <strain evidence="8">CBS 690.94</strain>
    </source>
</reference>
<comment type="subcellular location">
    <subcellularLocation>
        <location evidence="1">Mitochondrion</location>
    </subcellularLocation>
</comment>
<dbReference type="InterPro" id="IPR002575">
    <property type="entry name" value="Aminoglycoside_PTrfase"/>
</dbReference>
<dbReference type="GO" id="GO:0005739">
    <property type="term" value="C:mitochondrion"/>
    <property type="evidence" value="ECO:0007669"/>
    <property type="project" value="UniProtKB-SubCell"/>
</dbReference>
<evidence type="ECO:0000256" key="6">
    <source>
        <dbReference type="ARBA" id="ARBA00031849"/>
    </source>
</evidence>
<sequence length="560" mass="63186">MPLARSFGAIHRRLFNSAKTSTLAQPSRALSITSRGKPISREELFNYTNGRFLANETEACNRRYVRFDINQLCAVAAAAGGSSSPIKAINKIEGGFSKALIILKEDGSEVIAKIPFSIAGPPKYTTASEVAVLKFISTYTRVPVPKVLAWSSDASNPVGVEYIVMEKATGQQLFTTWSAMTIQEQFDLIEQLTQFEAELASIQFPANGSLYLCESMTDGESWVALDRNVDSSGQFCIGPSCERAWSAQGKMMAPPSQVNNGPWPTLSSFGLALVERETLRIEQQSLVSTSGPPRGSVEEQFSVLNMAKEVMSRLDTVTLINKVSRPVLWHTDLHMGNIYSKPEDPAKIYSLIDWQSIVVSPLYLQARFPEFLSVDDDYVLGLTEEPKLPQDYQDLDANDKKLAELKFEDTKMSKFYELSTANQHLQAHHAFLMPQFTRELFIRCGEVSEEGAIPLRACLIEFANAWSELGFLGDCPFNFSEEDIRKHDQQFQDYRDFHRVQETARKLLSTDPEGWISPQLDFAERQRMNTELLQELMRRSSEYNKTPEEIRSIWPFREKA</sequence>
<evidence type="ECO:0000259" key="7">
    <source>
        <dbReference type="Pfam" id="PF01636"/>
    </source>
</evidence>
<dbReference type="SUPFAM" id="SSF56112">
    <property type="entry name" value="Protein kinase-like (PK-like)"/>
    <property type="match status" value="1"/>
</dbReference>
<evidence type="ECO:0000256" key="4">
    <source>
        <dbReference type="ARBA" id="ARBA00022946"/>
    </source>
</evidence>
<keyword evidence="9" id="KW-1185">Reference proteome</keyword>
<organism evidence="8 9">
    <name type="scientific">Karstenula rhodostoma CBS 690.94</name>
    <dbReference type="NCBI Taxonomy" id="1392251"/>
    <lineage>
        <taxon>Eukaryota</taxon>
        <taxon>Fungi</taxon>
        <taxon>Dikarya</taxon>
        <taxon>Ascomycota</taxon>
        <taxon>Pezizomycotina</taxon>
        <taxon>Dothideomycetes</taxon>
        <taxon>Pleosporomycetidae</taxon>
        <taxon>Pleosporales</taxon>
        <taxon>Massarineae</taxon>
        <taxon>Didymosphaeriaceae</taxon>
        <taxon>Karstenula</taxon>
    </lineage>
</organism>
<dbReference type="InterPro" id="IPR011009">
    <property type="entry name" value="Kinase-like_dom_sf"/>
</dbReference>
<gene>
    <name evidence="8" type="ORF">P171DRAFT_362703</name>
</gene>
<evidence type="ECO:0000256" key="3">
    <source>
        <dbReference type="ARBA" id="ARBA00016197"/>
    </source>
</evidence>
<accession>A0A9P4PI87</accession>
<dbReference type="PANTHER" id="PTHR36091">
    <property type="entry name" value="ALTERED INHERITANCE OF MITOCHONDRIA PROTEIN 9, MITOCHONDRIAL"/>
    <property type="match status" value="1"/>
</dbReference>
<evidence type="ECO:0000256" key="2">
    <source>
        <dbReference type="ARBA" id="ARBA00005543"/>
    </source>
</evidence>
<comment type="caution">
    <text evidence="8">The sequence shown here is derived from an EMBL/GenBank/DDBJ whole genome shotgun (WGS) entry which is preliminary data.</text>
</comment>
<dbReference type="AlphaFoldDB" id="A0A9P4PI87"/>
<dbReference type="EMBL" id="MU001502">
    <property type="protein sequence ID" value="KAF2443444.1"/>
    <property type="molecule type" value="Genomic_DNA"/>
</dbReference>
<evidence type="ECO:0000256" key="5">
    <source>
        <dbReference type="ARBA" id="ARBA00023128"/>
    </source>
</evidence>
<dbReference type="Proteomes" id="UP000799764">
    <property type="component" value="Unassembled WGS sequence"/>
</dbReference>
<proteinExistence type="inferred from homology"/>